<feature type="compositionally biased region" description="Polar residues" evidence="1">
    <location>
        <begin position="24"/>
        <end position="36"/>
    </location>
</feature>
<dbReference type="AlphaFoldDB" id="A0A232M054"/>
<feature type="region of interest" description="Disordered" evidence="1">
    <location>
        <begin position="373"/>
        <end position="557"/>
    </location>
</feature>
<dbReference type="PANTHER" id="PTHR42081:SF1">
    <property type="entry name" value="ZINC FINGER PROTEIN DHHC DOMAIN CONTAINING PROTEIN"/>
    <property type="match status" value="1"/>
</dbReference>
<evidence type="ECO:0000259" key="2">
    <source>
        <dbReference type="Pfam" id="PF26118"/>
    </source>
</evidence>
<feature type="compositionally biased region" description="Basic and acidic residues" evidence="1">
    <location>
        <begin position="301"/>
        <end position="319"/>
    </location>
</feature>
<organism evidence="3 4">
    <name type="scientific">Elaphomyces granulatus</name>
    <dbReference type="NCBI Taxonomy" id="519963"/>
    <lineage>
        <taxon>Eukaryota</taxon>
        <taxon>Fungi</taxon>
        <taxon>Dikarya</taxon>
        <taxon>Ascomycota</taxon>
        <taxon>Pezizomycotina</taxon>
        <taxon>Eurotiomycetes</taxon>
        <taxon>Eurotiomycetidae</taxon>
        <taxon>Eurotiales</taxon>
        <taxon>Elaphomycetaceae</taxon>
        <taxon>Elaphomyces</taxon>
    </lineage>
</organism>
<feature type="compositionally biased region" description="Polar residues" evidence="1">
    <location>
        <begin position="489"/>
        <end position="498"/>
    </location>
</feature>
<accession>A0A232M054</accession>
<dbReference type="InterPro" id="IPR058348">
    <property type="entry name" value="DUF8035"/>
</dbReference>
<feature type="compositionally biased region" description="Basic and acidic residues" evidence="1">
    <location>
        <begin position="327"/>
        <end position="347"/>
    </location>
</feature>
<feature type="region of interest" description="Disordered" evidence="1">
    <location>
        <begin position="187"/>
        <end position="355"/>
    </location>
</feature>
<feature type="compositionally biased region" description="Basic and acidic residues" evidence="1">
    <location>
        <begin position="527"/>
        <end position="538"/>
    </location>
</feature>
<protein>
    <recommendedName>
        <fullName evidence="2">DUF8035 domain-containing protein</fullName>
    </recommendedName>
</protein>
<dbReference type="OrthoDB" id="5418088at2759"/>
<evidence type="ECO:0000256" key="1">
    <source>
        <dbReference type="SAM" id="MobiDB-lite"/>
    </source>
</evidence>
<evidence type="ECO:0000313" key="4">
    <source>
        <dbReference type="Proteomes" id="UP000243515"/>
    </source>
</evidence>
<sequence length="675" mass="75473">MNHSSRYRSSSPGSRRIVDPMRASTGTVSTIGSPTSRYGYDGYLSPVSAAERVSDAPYRSGQLEAQRISSTTYRDPGQSAKLRTEYAIRQRPRSSTSSIADPNRRPLSVIIPPANTQAPVITSAYDGSASPLPPRSSYEAERYLMPASSGYGRNRRYRSGYGSDTGRLDAGERAARRDSGVYRVYKQPSGWSTYGDPTKAEDPDYYDAYSYTNAREQFENESQRAPYRTGRPLSMTGLEDYLPPLPARKESRAQGPPPSQRGFDKLAEDDRVRRTARTNADSDATRDSVPARRRSSQRTPVDVHQDRDFRKDDHDDHRESRRHRRRHEGEGSGRQRRDDRDPRKHSAGEVANSFLGGLATLGLASGYAEDTLDYDHSSRREGHRSSRGADRGLEREGAIESAHGRPDGSIKAKSKGTEGVGSEAHGKSRRRSRTERHSRSDSEDTSSDDGLPKPKSEAARRRRDSGSSDGSRSPFEEGHKSRRRLKDSTAISPSSPENAETRQRQLIAVSPTQAKESETTPKSILKPPREKFPEEPNPIREGVAPLKDAHKRGIPPGARWTKIDRRLVNPAALEAGRERFEERSEYVVVLRVLTKEEIQNYAVKTQEVRDARNQAARRERRTLKEVDTSSDDEEKPRLAIEAPPPPAPPAPQEKKQPRTKPRIDGEAISEPMRSK</sequence>
<reference evidence="3 4" key="1">
    <citation type="journal article" date="2015" name="Environ. Microbiol.">
        <title>Metagenome sequence of Elaphomyces granulatus from sporocarp tissue reveals Ascomycota ectomycorrhizal fingerprints of genome expansion and a Proteobacteria-rich microbiome.</title>
        <authorList>
            <person name="Quandt C.A."/>
            <person name="Kohler A."/>
            <person name="Hesse C.N."/>
            <person name="Sharpton T.J."/>
            <person name="Martin F."/>
            <person name="Spatafora J.W."/>
        </authorList>
    </citation>
    <scope>NUCLEOTIDE SEQUENCE [LARGE SCALE GENOMIC DNA]</scope>
    <source>
        <strain evidence="3 4">OSC145934</strain>
    </source>
</reference>
<dbReference type="Pfam" id="PF26118">
    <property type="entry name" value="DUF8035"/>
    <property type="match status" value="1"/>
</dbReference>
<name>A0A232M054_9EURO</name>
<feature type="compositionally biased region" description="Basic and acidic residues" evidence="1">
    <location>
        <begin position="262"/>
        <end position="273"/>
    </location>
</feature>
<keyword evidence="4" id="KW-1185">Reference proteome</keyword>
<comment type="caution">
    <text evidence="3">The sequence shown here is derived from an EMBL/GenBank/DDBJ whole genome shotgun (WGS) entry which is preliminary data.</text>
</comment>
<dbReference type="Proteomes" id="UP000243515">
    <property type="component" value="Unassembled WGS sequence"/>
</dbReference>
<feature type="compositionally biased region" description="Basic and acidic residues" evidence="1">
    <location>
        <begin position="373"/>
        <end position="410"/>
    </location>
</feature>
<proteinExistence type="predicted"/>
<feature type="compositionally biased region" description="Basic and acidic residues" evidence="1">
    <location>
        <begin position="652"/>
        <end position="665"/>
    </location>
</feature>
<feature type="compositionally biased region" description="Pro residues" evidence="1">
    <location>
        <begin position="642"/>
        <end position="651"/>
    </location>
</feature>
<feature type="domain" description="DUF8035" evidence="2">
    <location>
        <begin position="558"/>
        <end position="610"/>
    </location>
</feature>
<feature type="region of interest" description="Disordered" evidence="1">
    <location>
        <begin position="1"/>
        <end position="39"/>
    </location>
</feature>
<evidence type="ECO:0000313" key="3">
    <source>
        <dbReference type="EMBL" id="OXV09746.1"/>
    </source>
</evidence>
<dbReference type="PANTHER" id="PTHR42081">
    <property type="entry name" value="ZINC FINGER PROTEIN DHHC DOMAIN CONTAINING PROTEIN"/>
    <property type="match status" value="1"/>
</dbReference>
<feature type="region of interest" description="Disordered" evidence="1">
    <location>
        <begin position="147"/>
        <end position="174"/>
    </location>
</feature>
<feature type="region of interest" description="Disordered" evidence="1">
    <location>
        <begin position="604"/>
        <end position="675"/>
    </location>
</feature>
<gene>
    <name evidence="3" type="ORF">Egran_02493</name>
</gene>
<feature type="region of interest" description="Disordered" evidence="1">
    <location>
        <begin position="87"/>
        <end position="112"/>
    </location>
</feature>
<feature type="compositionally biased region" description="Basic and acidic residues" evidence="1">
    <location>
        <begin position="450"/>
        <end position="459"/>
    </location>
</feature>
<dbReference type="EMBL" id="NPHW01003354">
    <property type="protein sequence ID" value="OXV09746.1"/>
    <property type="molecule type" value="Genomic_DNA"/>
</dbReference>